<dbReference type="Proteomes" id="UP000799428">
    <property type="component" value="Unassembled WGS sequence"/>
</dbReference>
<feature type="compositionally biased region" description="Acidic residues" evidence="1">
    <location>
        <begin position="128"/>
        <end position="137"/>
    </location>
</feature>
<feature type="region of interest" description="Disordered" evidence="1">
    <location>
        <begin position="62"/>
        <end position="239"/>
    </location>
</feature>
<feature type="compositionally biased region" description="Basic and acidic residues" evidence="1">
    <location>
        <begin position="12"/>
        <end position="28"/>
    </location>
</feature>
<organism evidence="2 3">
    <name type="scientific">Pleomassaria siparia CBS 279.74</name>
    <dbReference type="NCBI Taxonomy" id="1314801"/>
    <lineage>
        <taxon>Eukaryota</taxon>
        <taxon>Fungi</taxon>
        <taxon>Dikarya</taxon>
        <taxon>Ascomycota</taxon>
        <taxon>Pezizomycotina</taxon>
        <taxon>Dothideomycetes</taxon>
        <taxon>Pleosporomycetidae</taxon>
        <taxon>Pleosporales</taxon>
        <taxon>Pleomassariaceae</taxon>
        <taxon>Pleomassaria</taxon>
    </lineage>
</organism>
<proteinExistence type="predicted"/>
<evidence type="ECO:0000313" key="2">
    <source>
        <dbReference type="EMBL" id="KAF2706889.1"/>
    </source>
</evidence>
<evidence type="ECO:0000313" key="3">
    <source>
        <dbReference type="Proteomes" id="UP000799428"/>
    </source>
</evidence>
<feature type="compositionally biased region" description="Polar residues" evidence="1">
    <location>
        <begin position="141"/>
        <end position="153"/>
    </location>
</feature>
<dbReference type="AlphaFoldDB" id="A0A6G1K1Z2"/>
<dbReference type="OrthoDB" id="3902588at2759"/>
<evidence type="ECO:0000256" key="1">
    <source>
        <dbReference type="SAM" id="MobiDB-lite"/>
    </source>
</evidence>
<feature type="region of interest" description="Disordered" evidence="1">
    <location>
        <begin position="1"/>
        <end position="45"/>
    </location>
</feature>
<feature type="compositionally biased region" description="Low complexity" evidence="1">
    <location>
        <begin position="110"/>
        <end position="125"/>
    </location>
</feature>
<feature type="compositionally biased region" description="Basic and acidic residues" evidence="1">
    <location>
        <begin position="90"/>
        <end position="102"/>
    </location>
</feature>
<accession>A0A6G1K1Z2</accession>
<gene>
    <name evidence="2" type="ORF">K504DRAFT_69910</name>
</gene>
<keyword evidence="3" id="KW-1185">Reference proteome</keyword>
<name>A0A6G1K1Z2_9PLEO</name>
<dbReference type="EMBL" id="MU005775">
    <property type="protein sequence ID" value="KAF2706889.1"/>
    <property type="molecule type" value="Genomic_DNA"/>
</dbReference>
<feature type="compositionally biased region" description="Polar residues" evidence="1">
    <location>
        <begin position="75"/>
        <end position="88"/>
    </location>
</feature>
<protein>
    <submittedName>
        <fullName evidence="2">Uncharacterized protein</fullName>
    </submittedName>
</protein>
<feature type="compositionally biased region" description="Low complexity" evidence="1">
    <location>
        <begin position="29"/>
        <end position="45"/>
    </location>
</feature>
<reference evidence="2" key="1">
    <citation type="journal article" date="2020" name="Stud. Mycol.">
        <title>101 Dothideomycetes genomes: a test case for predicting lifestyles and emergence of pathogens.</title>
        <authorList>
            <person name="Haridas S."/>
            <person name="Albert R."/>
            <person name="Binder M."/>
            <person name="Bloem J."/>
            <person name="Labutti K."/>
            <person name="Salamov A."/>
            <person name="Andreopoulos B."/>
            <person name="Baker S."/>
            <person name="Barry K."/>
            <person name="Bills G."/>
            <person name="Bluhm B."/>
            <person name="Cannon C."/>
            <person name="Castanera R."/>
            <person name="Culley D."/>
            <person name="Daum C."/>
            <person name="Ezra D."/>
            <person name="Gonzalez J."/>
            <person name="Henrissat B."/>
            <person name="Kuo A."/>
            <person name="Liang C."/>
            <person name="Lipzen A."/>
            <person name="Lutzoni F."/>
            <person name="Magnuson J."/>
            <person name="Mondo S."/>
            <person name="Nolan M."/>
            <person name="Ohm R."/>
            <person name="Pangilinan J."/>
            <person name="Park H.-J."/>
            <person name="Ramirez L."/>
            <person name="Alfaro M."/>
            <person name="Sun H."/>
            <person name="Tritt A."/>
            <person name="Yoshinaga Y."/>
            <person name="Zwiers L.-H."/>
            <person name="Turgeon B."/>
            <person name="Goodwin S."/>
            <person name="Spatafora J."/>
            <person name="Crous P."/>
            <person name="Grigoriev I."/>
        </authorList>
    </citation>
    <scope>NUCLEOTIDE SEQUENCE</scope>
    <source>
        <strain evidence="2">CBS 279.74</strain>
    </source>
</reference>
<sequence length="239" mass="27033">MFSADLSWTDPDTERVGERRERKAKERSTSSVSPSLGSSRSSKSSILEDRELWWTAGFKKAKALKSSKKGRPDSSHSAALSRKTSSALDRTVKHDQSHHLRDPTLQPEWTYLSSLSTTLPSGASLDTPEYEVPELEGDLSSRCTNSSASPSSRECSKPSARPPNSEADNARRTPMGLEVSYKDKSHRRRPRNRATQSSVLYCSYNKHKFRRGLSSRENRNHTKPKSQEEEEEKTVFHRH</sequence>